<evidence type="ECO:0000313" key="11">
    <source>
        <dbReference type="Proteomes" id="UP000215509"/>
    </source>
</evidence>
<protein>
    <submittedName>
        <fullName evidence="10">ABC transporter substrate-binding protein</fullName>
    </submittedName>
</protein>
<keyword evidence="4 9" id="KW-0732">Signal</keyword>
<organism evidence="10 11">
    <name type="scientific">Paenibacillus rigui</name>
    <dbReference type="NCBI Taxonomy" id="554312"/>
    <lineage>
        <taxon>Bacteria</taxon>
        <taxon>Bacillati</taxon>
        <taxon>Bacillota</taxon>
        <taxon>Bacilli</taxon>
        <taxon>Bacillales</taxon>
        <taxon>Paenibacillaceae</taxon>
        <taxon>Paenibacillus</taxon>
    </lineage>
</organism>
<dbReference type="InterPro" id="IPR050490">
    <property type="entry name" value="Bact_solute-bd_prot1"/>
</dbReference>
<evidence type="ECO:0000256" key="8">
    <source>
        <dbReference type="SAM" id="MobiDB-lite"/>
    </source>
</evidence>
<keyword evidence="11" id="KW-1185">Reference proteome</keyword>
<evidence type="ECO:0000256" key="2">
    <source>
        <dbReference type="ARBA" id="ARBA00022448"/>
    </source>
</evidence>
<feature type="compositionally biased region" description="Low complexity" evidence="8">
    <location>
        <begin position="30"/>
        <end position="44"/>
    </location>
</feature>
<dbReference type="AlphaFoldDB" id="A0A229UGT3"/>
<proteinExistence type="inferred from homology"/>
<evidence type="ECO:0000256" key="5">
    <source>
        <dbReference type="ARBA" id="ARBA00023136"/>
    </source>
</evidence>
<evidence type="ECO:0000256" key="3">
    <source>
        <dbReference type="ARBA" id="ARBA00022475"/>
    </source>
</evidence>
<evidence type="ECO:0000256" key="4">
    <source>
        <dbReference type="ARBA" id="ARBA00022729"/>
    </source>
</evidence>
<evidence type="ECO:0000313" key="10">
    <source>
        <dbReference type="EMBL" id="OXM82571.1"/>
    </source>
</evidence>
<dbReference type="EMBL" id="NMQW01000062">
    <property type="protein sequence ID" value="OXM82571.1"/>
    <property type="molecule type" value="Genomic_DNA"/>
</dbReference>
<gene>
    <name evidence="10" type="ORF">CF651_30275</name>
</gene>
<dbReference type="PROSITE" id="PS51257">
    <property type="entry name" value="PROKAR_LIPOPROTEIN"/>
    <property type="match status" value="1"/>
</dbReference>
<dbReference type="PROSITE" id="PS01037">
    <property type="entry name" value="SBP_BACTERIAL_1"/>
    <property type="match status" value="1"/>
</dbReference>
<dbReference type="Proteomes" id="UP000215509">
    <property type="component" value="Unassembled WGS sequence"/>
</dbReference>
<dbReference type="OrthoDB" id="9763054at2"/>
<feature type="signal peptide" evidence="9">
    <location>
        <begin position="1"/>
        <end position="19"/>
    </location>
</feature>
<dbReference type="GO" id="GO:0055085">
    <property type="term" value="P:transmembrane transport"/>
    <property type="evidence" value="ECO:0007669"/>
    <property type="project" value="InterPro"/>
</dbReference>
<evidence type="ECO:0000256" key="9">
    <source>
        <dbReference type="SAM" id="SignalP"/>
    </source>
</evidence>
<name>A0A229UGT3_9BACL</name>
<keyword evidence="7" id="KW-0449">Lipoprotein</keyword>
<dbReference type="InterPro" id="IPR006059">
    <property type="entry name" value="SBP"/>
</dbReference>
<evidence type="ECO:0000256" key="1">
    <source>
        <dbReference type="ARBA" id="ARBA00008520"/>
    </source>
</evidence>
<keyword evidence="5" id="KW-0472">Membrane</keyword>
<evidence type="ECO:0000256" key="7">
    <source>
        <dbReference type="ARBA" id="ARBA00023288"/>
    </source>
</evidence>
<dbReference type="SUPFAM" id="SSF53850">
    <property type="entry name" value="Periplasmic binding protein-like II"/>
    <property type="match status" value="1"/>
</dbReference>
<dbReference type="InterPro" id="IPR006061">
    <property type="entry name" value="SBP_1_CS"/>
</dbReference>
<dbReference type="RefSeq" id="WP_094018594.1">
    <property type="nucleotide sequence ID" value="NZ_NMQW01000062.1"/>
</dbReference>
<dbReference type="PANTHER" id="PTHR43649">
    <property type="entry name" value="ARABINOSE-BINDING PROTEIN-RELATED"/>
    <property type="match status" value="1"/>
</dbReference>
<dbReference type="PANTHER" id="PTHR43649:SF33">
    <property type="entry name" value="POLYGALACTURONAN_RHAMNOGALACTURONAN-BINDING PROTEIN YTCQ"/>
    <property type="match status" value="1"/>
</dbReference>
<sequence length="433" mass="47982">MKRYLPMVVTLAMFASVLAGCGGGKESDKSGSSSGAASGGSSSKNATLKIFTSKVELSEQFNRLKTDYEKEHPGVKLQIEWITSENYDTQLKAKFASGEMPDIFNNVGFSQKDVWLEHMEDLSDQPWVKDELPIAKDPMTKDGKIYGMPMNLESLGIIYNKDLFTKAGITDIPKTYTELKTVVDKLNAAKIQPFVTSYQTWFGLGYHFMNNAFAKQPDPNAFIDGLNKGTETITTNKIFEDWVKLFDLFVQNGDPKPLSVDRDTGFSEFGAGKAAMIMSGNYLEAPLKQMKSTVNAGVMPIPLNDDAALNDKIFVSPPTNWVVYKDSPVKEQAKEFLNWLVTSKTGQHYITEEFQFIPAFQSIKVSDGVMGPLSQDTLSYVKQGKVLGWYFSKFPAGAGQQFGSAMQKHIAGNIDGKQMLEEIQAAWNSTKAK</sequence>
<keyword evidence="2" id="KW-0813">Transport</keyword>
<feature type="region of interest" description="Disordered" evidence="8">
    <location>
        <begin position="25"/>
        <end position="44"/>
    </location>
</feature>
<dbReference type="Gene3D" id="3.40.190.10">
    <property type="entry name" value="Periplasmic binding protein-like II"/>
    <property type="match status" value="2"/>
</dbReference>
<keyword evidence="6" id="KW-0564">Palmitate</keyword>
<keyword evidence="3" id="KW-1003">Cell membrane</keyword>
<comment type="similarity">
    <text evidence="1">Belongs to the bacterial solute-binding protein 1 family.</text>
</comment>
<accession>A0A229UGT3</accession>
<reference evidence="10 11" key="1">
    <citation type="submission" date="2017-07" db="EMBL/GenBank/DDBJ databases">
        <title>Genome sequencing and assembly of Paenibacillus rigui.</title>
        <authorList>
            <person name="Mayilraj S."/>
        </authorList>
    </citation>
    <scope>NUCLEOTIDE SEQUENCE [LARGE SCALE GENOMIC DNA]</scope>
    <source>
        <strain evidence="10 11">JCM 16352</strain>
    </source>
</reference>
<dbReference type="Pfam" id="PF01547">
    <property type="entry name" value="SBP_bac_1"/>
    <property type="match status" value="1"/>
</dbReference>
<comment type="caution">
    <text evidence="10">The sequence shown here is derived from an EMBL/GenBank/DDBJ whole genome shotgun (WGS) entry which is preliminary data.</text>
</comment>
<feature type="chain" id="PRO_5038434543" evidence="9">
    <location>
        <begin position="20"/>
        <end position="433"/>
    </location>
</feature>
<evidence type="ECO:0000256" key="6">
    <source>
        <dbReference type="ARBA" id="ARBA00023139"/>
    </source>
</evidence>